<dbReference type="AlphaFoldDB" id="A0AAV2PMX2"/>
<sequence>MTLDLTTAVVNPIFFYPHLFSVSSSASSSSSSNSISSLTTATSRCKTNSPNYHANTTQEKSITTSSLCHISTVPYTSEVKEVGSKRKVGLIAGHSGDGNQECDGQQLLMEGDLVKCPPLISDCTLNADDSQYYVDKKSNKTNSSSSIISEEQPYQMSENHISPAALPICYGPTAESNTTLHNRLTGNSQSPADKVAIASQILTNASFNTGDSSSLVKNSHSKVRDCEDHEAVLEHLYIDNIINSEEDMENEYIGAKSPESGRRHHYGDMPAVSDCRPNEANPHESPEAHYLGHQRFLPPQPFHERLADTSSSVEQDSKQPSHQPSRPLDVCARKTRHKQACNAASTVPAFSFPRYCSCSASSSWSVALSRGVVVSLMLLGCASLLLHHAEASEFPDRECCDSAPPPPPQYHTTTSTTPSPRLAGVATSTISNRLVQIVTASPDPT</sequence>
<proteinExistence type="predicted"/>
<gene>
    <name evidence="2" type="ORF">MNOR_LOCUS990</name>
</gene>
<evidence type="ECO:0000313" key="3">
    <source>
        <dbReference type="Proteomes" id="UP001497623"/>
    </source>
</evidence>
<dbReference type="Proteomes" id="UP001497623">
    <property type="component" value="Unassembled WGS sequence"/>
</dbReference>
<feature type="compositionally biased region" description="Polar residues" evidence="1">
    <location>
        <begin position="410"/>
        <end position="419"/>
    </location>
</feature>
<feature type="region of interest" description="Disordered" evidence="1">
    <location>
        <begin position="306"/>
        <end position="328"/>
    </location>
</feature>
<name>A0AAV2PMX2_MEGNR</name>
<feature type="region of interest" description="Disordered" evidence="1">
    <location>
        <begin position="255"/>
        <end position="286"/>
    </location>
</feature>
<evidence type="ECO:0000313" key="2">
    <source>
        <dbReference type="EMBL" id="CAL4060000.1"/>
    </source>
</evidence>
<dbReference type="EMBL" id="CAXKWB010000246">
    <property type="protein sequence ID" value="CAL4060000.1"/>
    <property type="molecule type" value="Genomic_DNA"/>
</dbReference>
<keyword evidence="3" id="KW-1185">Reference proteome</keyword>
<feature type="compositionally biased region" description="Polar residues" evidence="1">
    <location>
        <begin position="308"/>
        <end position="324"/>
    </location>
</feature>
<feature type="region of interest" description="Disordered" evidence="1">
    <location>
        <begin position="396"/>
        <end position="423"/>
    </location>
</feature>
<reference evidence="2 3" key="1">
    <citation type="submission" date="2024-05" db="EMBL/GenBank/DDBJ databases">
        <authorList>
            <person name="Wallberg A."/>
        </authorList>
    </citation>
    <scope>NUCLEOTIDE SEQUENCE [LARGE SCALE GENOMIC DNA]</scope>
</reference>
<comment type="caution">
    <text evidence="2">The sequence shown here is derived from an EMBL/GenBank/DDBJ whole genome shotgun (WGS) entry which is preliminary data.</text>
</comment>
<protein>
    <submittedName>
        <fullName evidence="2">Uncharacterized protein</fullName>
    </submittedName>
</protein>
<organism evidence="2 3">
    <name type="scientific">Meganyctiphanes norvegica</name>
    <name type="common">Northern krill</name>
    <name type="synonym">Thysanopoda norvegica</name>
    <dbReference type="NCBI Taxonomy" id="48144"/>
    <lineage>
        <taxon>Eukaryota</taxon>
        <taxon>Metazoa</taxon>
        <taxon>Ecdysozoa</taxon>
        <taxon>Arthropoda</taxon>
        <taxon>Crustacea</taxon>
        <taxon>Multicrustacea</taxon>
        <taxon>Malacostraca</taxon>
        <taxon>Eumalacostraca</taxon>
        <taxon>Eucarida</taxon>
        <taxon>Euphausiacea</taxon>
        <taxon>Euphausiidae</taxon>
        <taxon>Meganyctiphanes</taxon>
    </lineage>
</organism>
<evidence type="ECO:0000256" key="1">
    <source>
        <dbReference type="SAM" id="MobiDB-lite"/>
    </source>
</evidence>
<feature type="non-terminal residue" evidence="2">
    <location>
        <position position="445"/>
    </location>
</feature>
<accession>A0AAV2PMX2</accession>